<organism evidence="9 10">
    <name type="scientific">Oceanococcus atlanticus</name>
    <dbReference type="NCBI Taxonomy" id="1317117"/>
    <lineage>
        <taxon>Bacteria</taxon>
        <taxon>Pseudomonadati</taxon>
        <taxon>Pseudomonadota</taxon>
        <taxon>Gammaproteobacteria</taxon>
        <taxon>Chromatiales</taxon>
        <taxon>Oceanococcaceae</taxon>
        <taxon>Oceanococcus</taxon>
    </lineage>
</organism>
<dbReference type="SUPFAM" id="SSF53448">
    <property type="entry name" value="Nucleotide-diphospho-sugar transferases"/>
    <property type="match status" value="1"/>
</dbReference>
<evidence type="ECO:0000259" key="8">
    <source>
        <dbReference type="Pfam" id="PF00535"/>
    </source>
</evidence>
<gene>
    <name evidence="9" type="ORF">ATO7_15312</name>
</gene>
<evidence type="ECO:0000256" key="4">
    <source>
        <dbReference type="ARBA" id="ARBA00022692"/>
    </source>
</evidence>
<dbReference type="PANTHER" id="PTHR48090:SF1">
    <property type="entry name" value="PROPHAGE BACTOPRENOL GLUCOSYL TRANSFERASE HOMOLOG"/>
    <property type="match status" value="1"/>
</dbReference>
<dbReference type="InterPro" id="IPR029044">
    <property type="entry name" value="Nucleotide-diphossugar_trans"/>
</dbReference>
<proteinExistence type="predicted"/>
<comment type="caution">
    <text evidence="9">The sequence shown here is derived from an EMBL/GenBank/DDBJ whole genome shotgun (WGS) entry which is preliminary data.</text>
</comment>
<dbReference type="GO" id="GO:0016757">
    <property type="term" value="F:glycosyltransferase activity"/>
    <property type="evidence" value="ECO:0007669"/>
    <property type="project" value="UniProtKB-KW"/>
</dbReference>
<evidence type="ECO:0000256" key="2">
    <source>
        <dbReference type="ARBA" id="ARBA00022676"/>
    </source>
</evidence>
<keyword evidence="6 7" id="KW-0472">Membrane</keyword>
<keyword evidence="2" id="KW-0328">Glycosyltransferase</keyword>
<sequence length="312" mass="34507">MKQLALVVPCYNEAEVLRETHTRLLEIVSQLIEAGRISSDSLIYFVDDGSADTTWSLIEELSATHAHTAGIKLSRNCGHQRALLAGLLHVEGDAVITVDADLQDDLAVIPEMLDAFSNGKDVVYGVRKGRESDTAFKRNTALAFYRFMHLMGAEVVDNHADYRLLSRRAIEHLKQFGETNLFLRGIIPLLGFPSGKVFYERHERHAGVSKYPLKRMLSFALDGITSFSMVPLRLIGIMGMAIFCVTSAMSAWVLAVALLGDSAVPGWASTVLPTYFLGGVQILCLGIIGEYLGKMYAEIKARPRFIIEQTTR</sequence>
<dbReference type="Gene3D" id="3.90.550.10">
    <property type="entry name" value="Spore Coat Polysaccharide Biosynthesis Protein SpsA, Chain A"/>
    <property type="match status" value="1"/>
</dbReference>
<evidence type="ECO:0000256" key="7">
    <source>
        <dbReference type="SAM" id="Phobius"/>
    </source>
</evidence>
<dbReference type="AlphaFoldDB" id="A0A1Y1SA30"/>
<dbReference type="InterPro" id="IPR050256">
    <property type="entry name" value="Glycosyltransferase_2"/>
</dbReference>
<keyword evidence="5 7" id="KW-1133">Transmembrane helix</keyword>
<dbReference type="EMBL" id="AQQV01000005">
    <property type="protein sequence ID" value="ORE85164.1"/>
    <property type="molecule type" value="Genomic_DNA"/>
</dbReference>
<name>A0A1Y1SA30_9GAMM</name>
<comment type="subcellular location">
    <subcellularLocation>
        <location evidence="1">Membrane</location>
        <topology evidence="1">Multi-pass membrane protein</topology>
    </subcellularLocation>
</comment>
<dbReference type="RefSeq" id="WP_083563446.1">
    <property type="nucleotide sequence ID" value="NZ_AQQV01000005.1"/>
</dbReference>
<dbReference type="GO" id="GO:0005886">
    <property type="term" value="C:plasma membrane"/>
    <property type="evidence" value="ECO:0007669"/>
    <property type="project" value="TreeGrafter"/>
</dbReference>
<protein>
    <submittedName>
        <fullName evidence="9">Glycosyl transferase family protein</fullName>
    </submittedName>
</protein>
<accession>A0A1Y1SA30</accession>
<feature type="transmembrane region" description="Helical" evidence="7">
    <location>
        <begin position="234"/>
        <end position="260"/>
    </location>
</feature>
<dbReference type="CDD" id="cd04187">
    <property type="entry name" value="DPM1_like_bac"/>
    <property type="match status" value="1"/>
</dbReference>
<keyword evidence="4 7" id="KW-0812">Transmembrane</keyword>
<keyword evidence="3 9" id="KW-0808">Transferase</keyword>
<dbReference type="Pfam" id="PF00535">
    <property type="entry name" value="Glycos_transf_2"/>
    <property type="match status" value="1"/>
</dbReference>
<evidence type="ECO:0000256" key="6">
    <source>
        <dbReference type="ARBA" id="ARBA00023136"/>
    </source>
</evidence>
<dbReference type="STRING" id="1317117.ATO7_15312"/>
<evidence type="ECO:0000256" key="3">
    <source>
        <dbReference type="ARBA" id="ARBA00022679"/>
    </source>
</evidence>
<feature type="domain" description="Glycosyltransferase 2-like" evidence="8">
    <location>
        <begin position="6"/>
        <end position="173"/>
    </location>
</feature>
<evidence type="ECO:0000313" key="10">
    <source>
        <dbReference type="Proteomes" id="UP000192342"/>
    </source>
</evidence>
<keyword evidence="10" id="KW-1185">Reference proteome</keyword>
<dbReference type="Proteomes" id="UP000192342">
    <property type="component" value="Unassembled WGS sequence"/>
</dbReference>
<dbReference type="InterPro" id="IPR001173">
    <property type="entry name" value="Glyco_trans_2-like"/>
</dbReference>
<reference evidence="9 10" key="1">
    <citation type="submission" date="2013-04" db="EMBL/GenBank/DDBJ databases">
        <title>Oceanococcus atlanticus 22II-S10r2 Genome Sequencing.</title>
        <authorList>
            <person name="Lai Q."/>
            <person name="Li G."/>
            <person name="Shao Z."/>
        </authorList>
    </citation>
    <scope>NUCLEOTIDE SEQUENCE [LARGE SCALE GENOMIC DNA]</scope>
    <source>
        <strain evidence="9 10">22II-S10r2</strain>
    </source>
</reference>
<feature type="transmembrane region" description="Helical" evidence="7">
    <location>
        <begin position="272"/>
        <end position="292"/>
    </location>
</feature>
<dbReference type="PANTHER" id="PTHR48090">
    <property type="entry name" value="UNDECAPRENYL-PHOSPHATE 4-DEOXY-4-FORMAMIDO-L-ARABINOSE TRANSFERASE-RELATED"/>
    <property type="match status" value="1"/>
</dbReference>
<evidence type="ECO:0000313" key="9">
    <source>
        <dbReference type="EMBL" id="ORE85164.1"/>
    </source>
</evidence>
<evidence type="ECO:0000256" key="1">
    <source>
        <dbReference type="ARBA" id="ARBA00004141"/>
    </source>
</evidence>
<dbReference type="OrthoDB" id="9811884at2"/>
<evidence type="ECO:0000256" key="5">
    <source>
        <dbReference type="ARBA" id="ARBA00022989"/>
    </source>
</evidence>